<keyword evidence="1" id="KW-0732">Signal</keyword>
<name>A0A9N7R2C8_STRHE</name>
<proteinExistence type="predicted"/>
<accession>A0A9N7R2C8</accession>
<comment type="caution">
    <text evidence="2">The sequence shown here is derived from an EMBL/GenBank/DDBJ whole genome shotgun (WGS) entry which is preliminary data.</text>
</comment>
<evidence type="ECO:0000313" key="3">
    <source>
        <dbReference type="Proteomes" id="UP001153555"/>
    </source>
</evidence>
<gene>
    <name evidence="2" type="ORF">SHERM_01045</name>
</gene>
<feature type="signal peptide" evidence="1">
    <location>
        <begin position="1"/>
        <end position="21"/>
    </location>
</feature>
<evidence type="ECO:0000256" key="1">
    <source>
        <dbReference type="SAM" id="SignalP"/>
    </source>
</evidence>
<organism evidence="2 3">
    <name type="scientific">Striga hermonthica</name>
    <name type="common">Purple witchweed</name>
    <name type="synonym">Buchnera hermonthica</name>
    <dbReference type="NCBI Taxonomy" id="68872"/>
    <lineage>
        <taxon>Eukaryota</taxon>
        <taxon>Viridiplantae</taxon>
        <taxon>Streptophyta</taxon>
        <taxon>Embryophyta</taxon>
        <taxon>Tracheophyta</taxon>
        <taxon>Spermatophyta</taxon>
        <taxon>Magnoliopsida</taxon>
        <taxon>eudicotyledons</taxon>
        <taxon>Gunneridae</taxon>
        <taxon>Pentapetalae</taxon>
        <taxon>asterids</taxon>
        <taxon>lamiids</taxon>
        <taxon>Lamiales</taxon>
        <taxon>Orobanchaceae</taxon>
        <taxon>Buchnereae</taxon>
        <taxon>Striga</taxon>
    </lineage>
</organism>
<reference evidence="2" key="1">
    <citation type="submission" date="2019-12" db="EMBL/GenBank/DDBJ databases">
        <authorList>
            <person name="Scholes J."/>
        </authorList>
    </citation>
    <scope>NUCLEOTIDE SEQUENCE</scope>
</reference>
<sequence>MAKATTFFLVALLLVFSHCFASREGSIASYPNTFEQTNEVNKEDRVEDKIYNAAGEDDETAHLDYIYTQGNNNKP</sequence>
<dbReference type="Proteomes" id="UP001153555">
    <property type="component" value="Unassembled WGS sequence"/>
</dbReference>
<feature type="chain" id="PRO_5040222911" evidence="1">
    <location>
        <begin position="22"/>
        <end position="75"/>
    </location>
</feature>
<dbReference type="EMBL" id="CACSLK010009546">
    <property type="protein sequence ID" value="CAA0811783.1"/>
    <property type="molecule type" value="Genomic_DNA"/>
</dbReference>
<evidence type="ECO:0000313" key="2">
    <source>
        <dbReference type="EMBL" id="CAA0811783.1"/>
    </source>
</evidence>
<dbReference type="AlphaFoldDB" id="A0A9N7R2C8"/>
<keyword evidence="3" id="KW-1185">Reference proteome</keyword>
<protein>
    <submittedName>
        <fullName evidence="2">Phytosulfokines 3</fullName>
    </submittedName>
</protein>